<dbReference type="GO" id="GO:0005635">
    <property type="term" value="C:nuclear envelope"/>
    <property type="evidence" value="ECO:0007669"/>
    <property type="project" value="TreeGrafter"/>
</dbReference>
<dbReference type="PANTHER" id="PTHR10997">
    <property type="entry name" value="IMPORTIN-7, 8, 11"/>
    <property type="match status" value="1"/>
</dbReference>
<dbReference type="RefSeq" id="XP_003648404.1">
    <property type="nucleotide sequence ID" value="XM_003648356.1"/>
</dbReference>
<feature type="domain" description="Importin N-terminal" evidence="5">
    <location>
        <begin position="31"/>
        <end position="103"/>
    </location>
</feature>
<dbReference type="GO" id="GO:0006606">
    <property type="term" value="P:protein import into nucleus"/>
    <property type="evidence" value="ECO:0007669"/>
    <property type="project" value="EnsemblFungi"/>
</dbReference>
<dbReference type="eggNOG" id="KOG1993">
    <property type="taxonomic scope" value="Eukaryota"/>
</dbReference>
<name>G8JXL3_ERECY</name>
<dbReference type="Pfam" id="PF25758">
    <property type="entry name" value="TPR_IPO11"/>
    <property type="match status" value="1"/>
</dbReference>
<dbReference type="InParanoid" id="G8JXL3"/>
<evidence type="ECO:0000256" key="4">
    <source>
        <dbReference type="ARBA" id="ARBA00023242"/>
    </source>
</evidence>
<evidence type="ECO:0000256" key="2">
    <source>
        <dbReference type="ARBA" id="ARBA00007991"/>
    </source>
</evidence>
<dbReference type="FunCoup" id="G8JXL3">
    <property type="interactions" value="1032"/>
</dbReference>
<dbReference type="SMART" id="SM00913">
    <property type="entry name" value="IBN_N"/>
    <property type="match status" value="1"/>
</dbReference>
<dbReference type="InterPro" id="IPR011989">
    <property type="entry name" value="ARM-like"/>
</dbReference>
<keyword evidence="3" id="KW-0813">Transport</keyword>
<dbReference type="GO" id="GO:0061608">
    <property type="term" value="F:nuclear import signal receptor activity"/>
    <property type="evidence" value="ECO:0007669"/>
    <property type="project" value="EnsemblFungi"/>
</dbReference>
<reference evidence="7" key="1">
    <citation type="journal article" date="2012" name="G3 (Bethesda)">
        <title>Pichia sorbitophila, an interspecies yeast hybrid reveals early steps of genome resolution following polyploidization.</title>
        <authorList>
            <person name="Leh Louis V."/>
            <person name="Despons L."/>
            <person name="Friedrich A."/>
            <person name="Martin T."/>
            <person name="Durrens P."/>
            <person name="Casaregola S."/>
            <person name="Neuveglise C."/>
            <person name="Fairhead C."/>
            <person name="Marck C."/>
            <person name="Cruz J.A."/>
            <person name="Straub M.L."/>
            <person name="Kugler V."/>
            <person name="Sacerdot C."/>
            <person name="Uzunov Z."/>
            <person name="Thierry A."/>
            <person name="Weiss S."/>
            <person name="Bleykasten C."/>
            <person name="De Montigny J."/>
            <person name="Jacques N."/>
            <person name="Jung P."/>
            <person name="Lemaire M."/>
            <person name="Mallet S."/>
            <person name="Morel G."/>
            <person name="Richard G.F."/>
            <person name="Sarkar A."/>
            <person name="Savel G."/>
            <person name="Schacherer J."/>
            <person name="Seret M.L."/>
            <person name="Talla E."/>
            <person name="Samson G."/>
            <person name="Jubin C."/>
            <person name="Poulain J."/>
            <person name="Vacherie B."/>
            <person name="Barbe V."/>
            <person name="Pelletier E."/>
            <person name="Sherman D.J."/>
            <person name="Westhof E."/>
            <person name="Weissenbach J."/>
            <person name="Baret P.V."/>
            <person name="Wincker P."/>
            <person name="Gaillardin C."/>
            <person name="Dujon B."/>
            <person name="Souciet J.L."/>
        </authorList>
    </citation>
    <scope>NUCLEOTIDE SEQUENCE [LARGE SCALE GENOMIC DNA]</scope>
    <source>
        <strain evidence="7">CBS 270.75 / DBVPG 7215 / KCTC 17166 / NRRL Y-17582</strain>
    </source>
</reference>
<dbReference type="OMA" id="SFHYVFH"/>
<comment type="subcellular location">
    <subcellularLocation>
        <location evidence="1">Nucleus</location>
    </subcellularLocation>
</comment>
<accession>G8JXL3</accession>
<dbReference type="EMBL" id="CP002504">
    <property type="protein sequence ID" value="AET41587.1"/>
    <property type="molecule type" value="Genomic_DNA"/>
</dbReference>
<dbReference type="GO" id="GO:0008139">
    <property type="term" value="F:nuclear localization sequence binding"/>
    <property type="evidence" value="ECO:0007669"/>
    <property type="project" value="EnsemblFungi"/>
</dbReference>
<dbReference type="Gene3D" id="1.25.10.10">
    <property type="entry name" value="Leucine-rich Repeat Variant"/>
    <property type="match status" value="1"/>
</dbReference>
<dbReference type="InterPro" id="IPR016024">
    <property type="entry name" value="ARM-type_fold"/>
</dbReference>
<dbReference type="OrthoDB" id="361693at2759"/>
<evidence type="ECO:0000313" key="6">
    <source>
        <dbReference type="EMBL" id="AET41587.1"/>
    </source>
</evidence>
<dbReference type="InterPro" id="IPR001494">
    <property type="entry name" value="Importin-beta_N"/>
</dbReference>
<evidence type="ECO:0000313" key="7">
    <source>
        <dbReference type="Proteomes" id="UP000006790"/>
    </source>
</evidence>
<dbReference type="PANTHER" id="PTHR10997:SF7">
    <property type="entry name" value="IMPORTIN-11"/>
    <property type="match status" value="1"/>
</dbReference>
<dbReference type="KEGG" id="erc:Ecym_8309"/>
<dbReference type="SUPFAM" id="SSF48371">
    <property type="entry name" value="ARM repeat"/>
    <property type="match status" value="1"/>
</dbReference>
<keyword evidence="7" id="KW-1185">Reference proteome</keyword>
<dbReference type="STRING" id="931890.G8JXL3"/>
<protein>
    <recommendedName>
        <fullName evidence="5">Importin N-terminal domain-containing protein</fullName>
    </recommendedName>
</protein>
<evidence type="ECO:0000256" key="3">
    <source>
        <dbReference type="ARBA" id="ARBA00022448"/>
    </source>
</evidence>
<evidence type="ECO:0000259" key="5">
    <source>
        <dbReference type="PROSITE" id="PS50166"/>
    </source>
</evidence>
<dbReference type="AlphaFoldDB" id="G8JXL3"/>
<gene>
    <name evidence="6" type="ordered locus">Ecym_8309</name>
</gene>
<organism evidence="6 7">
    <name type="scientific">Eremothecium cymbalariae (strain CBS 270.75 / DBVPG 7215 / KCTC 17166 / NRRL Y-17582)</name>
    <name type="common">Yeast</name>
    <dbReference type="NCBI Taxonomy" id="931890"/>
    <lineage>
        <taxon>Eukaryota</taxon>
        <taxon>Fungi</taxon>
        <taxon>Dikarya</taxon>
        <taxon>Ascomycota</taxon>
        <taxon>Saccharomycotina</taxon>
        <taxon>Saccharomycetes</taxon>
        <taxon>Saccharomycetales</taxon>
        <taxon>Saccharomycetaceae</taxon>
        <taxon>Eremothecium</taxon>
    </lineage>
</organism>
<sequence length="1027" mass="118518">MDLVLNELNLVQVLEKASDPRDTGSSEPIVAEEQLKLWQGLPGYHYSLQSVYLNLSWSLQVRWLAIIQFKNSTDKFWRPTRMNCISKDEKSSIRDRLFHMVNEENNQLAIQNAHATAKIARLDYPQNWPNMFEYFEIALADHQVLQNDVKVYNILVHLNQIIKVIAPARIARCRPAMQIKMPLVFPLIVRVYLTNFNKWTSSNVLEKNELPSLKISYLALKVLRRAIVDVYESPHKDQAVIEFMDISLGHFSSLLLNHGSFKTFDEYEKFIKCYCKLYYNLVNVSPFSFVLLPSSYNILVKTTSLLFDRAVDVYQENAEVTSDFWEQLAIRAFGILRAIVQLVQKKGAIYIRSQTERTEVRAAIAKLCSQFLNEELLAKLMDLLIEWYLKMRPAELEHWYLDPEDWINEQISSGYEYQIRPCAENFFHHLMNCFSDFLCPYLLTTIETESGKLSSSMDDFLKKDAMFAAFQLASTNLSKHVDFDRLLVQIFLPEAVARDSTSADRLKIIRRRLALIINDWCTVKCSADSKVHCYDFFLELLTNDSDKVVQLTVVQSLRTMVGDWDFDKDQFQPYLDEFVTTLLRNILPSTKYTETKLYVLNTLSDIVIQNKGVIGNKLLMEILQIVPELWNVVANDDTQSILANALLRLLRYLLISLGGYSHAAWSAAIPALELSCNPSSCHFSLLYEDGYELWSALLQNFDPSMAALDSRLIDIVWCLEYGVQNQTESLPTLLEIVKSYVLLLPSDQYLSINVFSSILKHASSYLLKLRDDCFDIVLSILDTLTLLNEEDLGVRLIKYFFEAGVFTALLNAIFIKDKLSSFQHDQICRPISRIAFINPTGILDVIRNYHESMTTRTENALVEDSFQQFCINRETPLDEVIKIFMSRWSSCLNIFHDSKVTKIHALGTSSMLKTGHISILTEFSSICNAWIEFMEEINEDTVGDCEKYHLTDSDPELQGYTIEQLRYNELYRTRDPVHHVNSKKFFQDILYTLQKELGSQYPAFLKTVDSVILSNLEIFLSISPQKS</sequence>
<dbReference type="GO" id="GO:0031267">
    <property type="term" value="F:small GTPase binding"/>
    <property type="evidence" value="ECO:0007669"/>
    <property type="project" value="InterPro"/>
</dbReference>
<dbReference type="Pfam" id="PF03810">
    <property type="entry name" value="IBN_N"/>
    <property type="match status" value="1"/>
</dbReference>
<dbReference type="PROSITE" id="PS50166">
    <property type="entry name" value="IMPORTIN_B_NT"/>
    <property type="match status" value="1"/>
</dbReference>
<evidence type="ECO:0000256" key="1">
    <source>
        <dbReference type="ARBA" id="ARBA00004123"/>
    </source>
</evidence>
<proteinExistence type="inferred from homology"/>
<keyword evidence="4" id="KW-0539">Nucleus</keyword>
<dbReference type="GO" id="GO:0005829">
    <property type="term" value="C:cytosol"/>
    <property type="evidence" value="ECO:0007669"/>
    <property type="project" value="TreeGrafter"/>
</dbReference>
<comment type="similarity">
    <text evidence="2">Belongs to the importin beta family.</text>
</comment>
<dbReference type="HOGENOM" id="CLU_003886_0_0_1"/>
<dbReference type="Proteomes" id="UP000006790">
    <property type="component" value="Chromosome 8"/>
</dbReference>
<dbReference type="InterPro" id="IPR058669">
    <property type="entry name" value="TPR_IPO7/11-like"/>
</dbReference>
<dbReference type="GeneID" id="11469969"/>